<dbReference type="PANTHER" id="PTHR40465:SF1">
    <property type="entry name" value="DUF6534 DOMAIN-CONTAINING PROTEIN"/>
    <property type="match status" value="1"/>
</dbReference>
<organism evidence="2 3">
    <name type="scientific">Mycena maculata</name>
    <dbReference type="NCBI Taxonomy" id="230809"/>
    <lineage>
        <taxon>Eukaryota</taxon>
        <taxon>Fungi</taxon>
        <taxon>Dikarya</taxon>
        <taxon>Basidiomycota</taxon>
        <taxon>Agaricomycotina</taxon>
        <taxon>Agaricomycetes</taxon>
        <taxon>Agaricomycetidae</taxon>
        <taxon>Agaricales</taxon>
        <taxon>Marasmiineae</taxon>
        <taxon>Mycenaceae</taxon>
        <taxon>Mycena</taxon>
    </lineage>
</organism>
<feature type="transmembrane region" description="Helical" evidence="1">
    <location>
        <begin position="21"/>
        <end position="42"/>
    </location>
</feature>
<dbReference type="PANTHER" id="PTHR40465">
    <property type="entry name" value="CHROMOSOME 1, WHOLE GENOME SHOTGUN SEQUENCE"/>
    <property type="match status" value="1"/>
</dbReference>
<reference evidence="2" key="1">
    <citation type="submission" date="2023-03" db="EMBL/GenBank/DDBJ databases">
        <title>Massive genome expansion in bonnet fungi (Mycena s.s.) driven by repeated elements and novel gene families across ecological guilds.</title>
        <authorList>
            <consortium name="Lawrence Berkeley National Laboratory"/>
            <person name="Harder C.B."/>
            <person name="Miyauchi S."/>
            <person name="Viragh M."/>
            <person name="Kuo A."/>
            <person name="Thoen E."/>
            <person name="Andreopoulos B."/>
            <person name="Lu D."/>
            <person name="Skrede I."/>
            <person name="Drula E."/>
            <person name="Henrissat B."/>
            <person name="Morin E."/>
            <person name="Kohler A."/>
            <person name="Barry K."/>
            <person name="LaButti K."/>
            <person name="Morin E."/>
            <person name="Salamov A."/>
            <person name="Lipzen A."/>
            <person name="Mereny Z."/>
            <person name="Hegedus B."/>
            <person name="Baldrian P."/>
            <person name="Stursova M."/>
            <person name="Weitz H."/>
            <person name="Taylor A."/>
            <person name="Grigoriev I.V."/>
            <person name="Nagy L.G."/>
            <person name="Martin F."/>
            <person name="Kauserud H."/>
        </authorList>
    </citation>
    <scope>NUCLEOTIDE SEQUENCE</scope>
    <source>
        <strain evidence="2">CBHHK188m</strain>
    </source>
</reference>
<evidence type="ECO:0000313" key="2">
    <source>
        <dbReference type="EMBL" id="KAJ7767958.1"/>
    </source>
</evidence>
<accession>A0AAD7JNJ1</accession>
<dbReference type="AlphaFoldDB" id="A0AAD7JNJ1"/>
<proteinExistence type="predicted"/>
<keyword evidence="1" id="KW-1133">Transmembrane helix</keyword>
<name>A0AAD7JNJ1_9AGAR</name>
<keyword evidence="1" id="KW-0812">Transmembrane</keyword>
<keyword evidence="3" id="KW-1185">Reference proteome</keyword>
<protein>
    <submittedName>
        <fullName evidence="2">Uncharacterized protein</fullName>
    </submittedName>
</protein>
<evidence type="ECO:0000313" key="3">
    <source>
        <dbReference type="Proteomes" id="UP001215280"/>
    </source>
</evidence>
<gene>
    <name evidence="2" type="ORF">DFH07DRAFT_808223</name>
</gene>
<feature type="transmembrane region" description="Helical" evidence="1">
    <location>
        <begin position="54"/>
        <end position="76"/>
    </location>
</feature>
<dbReference type="Proteomes" id="UP001215280">
    <property type="component" value="Unassembled WGS sequence"/>
</dbReference>
<comment type="caution">
    <text evidence="2">The sequence shown here is derived from an EMBL/GenBank/DDBJ whole genome shotgun (WGS) entry which is preliminary data.</text>
</comment>
<dbReference type="EMBL" id="JARJLG010000029">
    <property type="protein sequence ID" value="KAJ7767958.1"/>
    <property type="molecule type" value="Genomic_DNA"/>
</dbReference>
<evidence type="ECO:0000256" key="1">
    <source>
        <dbReference type="SAM" id="Phobius"/>
    </source>
</evidence>
<keyword evidence="1" id="KW-0472">Membrane</keyword>
<sequence>MSDSTALPASLVAATFGGAEVTMMLSSMLYGITLLQTYMYFVRYQRDSIYMKSLVCTLWILDTVHTAFVFHVLYFYTMTTWANPSNLLDGVWSNYALLSISVRNHSTHP</sequence>